<keyword evidence="2" id="KW-0012">Acyltransferase</keyword>
<dbReference type="AlphaFoldDB" id="E1SN55"/>
<dbReference type="GO" id="GO:0016747">
    <property type="term" value="F:acyltransferase activity, transferring groups other than amino-acyl groups"/>
    <property type="evidence" value="ECO:0007669"/>
    <property type="project" value="InterPro"/>
</dbReference>
<organism evidence="4 5">
    <name type="scientific">Ferrimonas balearica (strain DSM 9799 / CCM 4581 / KCTC 23876 / PAT)</name>
    <dbReference type="NCBI Taxonomy" id="550540"/>
    <lineage>
        <taxon>Bacteria</taxon>
        <taxon>Pseudomonadati</taxon>
        <taxon>Pseudomonadota</taxon>
        <taxon>Gammaproteobacteria</taxon>
        <taxon>Alteromonadales</taxon>
        <taxon>Ferrimonadaceae</taxon>
        <taxon>Ferrimonas</taxon>
    </lineage>
</organism>
<dbReference type="InterPro" id="IPR050832">
    <property type="entry name" value="Bact_Acetyltransf"/>
</dbReference>
<dbReference type="Proteomes" id="UP000006683">
    <property type="component" value="Chromosome"/>
</dbReference>
<evidence type="ECO:0000313" key="4">
    <source>
        <dbReference type="EMBL" id="ADN77713.1"/>
    </source>
</evidence>
<dbReference type="RefSeq" id="WP_013347019.1">
    <property type="nucleotide sequence ID" value="NC_014541.1"/>
</dbReference>
<dbReference type="CDD" id="cd04301">
    <property type="entry name" value="NAT_SF"/>
    <property type="match status" value="1"/>
</dbReference>
<protein>
    <submittedName>
        <fullName evidence="4">GCN5-related N-acetyltransferase</fullName>
    </submittedName>
</protein>
<dbReference type="Pfam" id="PF00583">
    <property type="entry name" value="Acetyltransf_1"/>
    <property type="match status" value="1"/>
</dbReference>
<dbReference type="SUPFAM" id="SSF55729">
    <property type="entry name" value="Acyl-CoA N-acyltransferases (Nat)"/>
    <property type="match status" value="1"/>
</dbReference>
<dbReference type="PANTHER" id="PTHR43877:SF1">
    <property type="entry name" value="ACETYLTRANSFERASE"/>
    <property type="match status" value="1"/>
</dbReference>
<dbReference type="InterPro" id="IPR000182">
    <property type="entry name" value="GNAT_dom"/>
</dbReference>
<accession>E1SN55</accession>
<evidence type="ECO:0000313" key="5">
    <source>
        <dbReference type="Proteomes" id="UP000006683"/>
    </source>
</evidence>
<keyword evidence="5" id="KW-1185">Reference proteome</keyword>
<evidence type="ECO:0000256" key="1">
    <source>
        <dbReference type="ARBA" id="ARBA00022679"/>
    </source>
</evidence>
<name>E1SN55_FERBD</name>
<evidence type="ECO:0000259" key="3">
    <source>
        <dbReference type="PROSITE" id="PS51186"/>
    </source>
</evidence>
<dbReference type="PANTHER" id="PTHR43877">
    <property type="entry name" value="AMINOALKYLPHOSPHONATE N-ACETYLTRANSFERASE-RELATED-RELATED"/>
    <property type="match status" value="1"/>
</dbReference>
<dbReference type="KEGG" id="fbl:Fbal_3516"/>
<gene>
    <name evidence="4" type="ordered locus">Fbal_3516</name>
</gene>
<dbReference type="EMBL" id="CP002209">
    <property type="protein sequence ID" value="ADN77713.1"/>
    <property type="molecule type" value="Genomic_DNA"/>
</dbReference>
<reference evidence="4 5" key="1">
    <citation type="journal article" date="2010" name="Stand. Genomic Sci.">
        <title>Complete genome sequence of Ferrimonas balearica type strain (PAT).</title>
        <authorList>
            <person name="Nolan M."/>
            <person name="Sikorski J."/>
            <person name="Davenport K."/>
            <person name="Lucas S."/>
            <person name="Glavina Del Rio T."/>
            <person name="Tice H."/>
            <person name="Cheng J."/>
            <person name="Goodwin L."/>
            <person name="Pitluck S."/>
            <person name="Liolios K."/>
            <person name="Ivanova N."/>
            <person name="Mavromatis K."/>
            <person name="Ovchinnikova G."/>
            <person name="Pati A."/>
            <person name="Chen A."/>
            <person name="Palaniappan K."/>
            <person name="Land M."/>
            <person name="Hauser L."/>
            <person name="Chang Y."/>
            <person name="Jeffries C."/>
            <person name="Tapia R."/>
            <person name="Brettin T."/>
            <person name="Detter J."/>
            <person name="Han C."/>
            <person name="Yasawong M."/>
            <person name="Rohde M."/>
            <person name="Tindall B."/>
            <person name="Goker M."/>
            <person name="Woyke T."/>
            <person name="Bristow J."/>
            <person name="Eisen J."/>
            <person name="Markowitz V."/>
            <person name="Hugenholtz P."/>
            <person name="Kyrpides N."/>
            <person name="Klenk H."/>
            <person name="Lapidus A."/>
        </authorList>
    </citation>
    <scope>NUCLEOTIDE SEQUENCE [LARGE SCALE GENOMIC DNA]</scope>
    <source>
        <strain evidence="5">DSM 9799 / CCM 4581 / KCTC 23876 / PAT</strain>
    </source>
</reference>
<dbReference type="PROSITE" id="PS51186">
    <property type="entry name" value="GNAT"/>
    <property type="match status" value="1"/>
</dbReference>
<dbReference type="HOGENOM" id="CLU_121819_2_0_6"/>
<dbReference type="STRING" id="550540.Fbal_3516"/>
<proteinExistence type="predicted"/>
<evidence type="ECO:0000256" key="2">
    <source>
        <dbReference type="ARBA" id="ARBA00023315"/>
    </source>
</evidence>
<keyword evidence="1 4" id="KW-0808">Transferase</keyword>
<dbReference type="InterPro" id="IPR016181">
    <property type="entry name" value="Acyl_CoA_acyltransferase"/>
</dbReference>
<feature type="domain" description="N-acetyltransferase" evidence="3">
    <location>
        <begin position="23"/>
        <end position="163"/>
    </location>
</feature>
<sequence>MSSALMGAGRFNDHLQKRLDPTIQIRPATEADILQLSQIRLSVVENVLSDPERLTPAIYHDYLTGRGRGWLALCDGEAAGFAVADGQDASIWALFIDPRFEGKGLGKALLDRAVDWLFANGARVITLSTDTNTRAEGFYQAQGWQPGAIDVRGERHFTLSAPE</sequence>
<dbReference type="GeneID" id="67183723"/>
<dbReference type="Gene3D" id="3.40.630.30">
    <property type="match status" value="1"/>
</dbReference>
<dbReference type="eggNOG" id="COG0456">
    <property type="taxonomic scope" value="Bacteria"/>
</dbReference>